<feature type="region of interest" description="Disordered" evidence="1">
    <location>
        <begin position="1"/>
        <end position="72"/>
    </location>
</feature>
<feature type="compositionally biased region" description="Basic and acidic residues" evidence="1">
    <location>
        <begin position="1"/>
        <end position="12"/>
    </location>
</feature>
<dbReference type="Proteomes" id="UP001596016">
    <property type="component" value="Unassembled WGS sequence"/>
</dbReference>
<gene>
    <name evidence="2" type="ORF">ACFPLB_09765</name>
</gene>
<sequence length="72" mass="7690">MAGKVRKTDENSPKTAAVKSLEHEQELHEETDELDEGLEDTFPASDPVSVVTSTIPGAPKKETSGAPKKSGR</sequence>
<organism evidence="2 3">
    <name type="scientific">Aquamicrobium segne</name>
    <dbReference type="NCBI Taxonomy" id="469547"/>
    <lineage>
        <taxon>Bacteria</taxon>
        <taxon>Pseudomonadati</taxon>
        <taxon>Pseudomonadota</taxon>
        <taxon>Alphaproteobacteria</taxon>
        <taxon>Hyphomicrobiales</taxon>
        <taxon>Phyllobacteriaceae</taxon>
        <taxon>Aquamicrobium</taxon>
    </lineage>
</organism>
<protein>
    <submittedName>
        <fullName evidence="2">Uncharacterized protein</fullName>
    </submittedName>
</protein>
<evidence type="ECO:0000256" key="1">
    <source>
        <dbReference type="SAM" id="MobiDB-lite"/>
    </source>
</evidence>
<feature type="compositionally biased region" description="Acidic residues" evidence="1">
    <location>
        <begin position="29"/>
        <end position="39"/>
    </location>
</feature>
<proteinExistence type="predicted"/>
<evidence type="ECO:0000313" key="2">
    <source>
        <dbReference type="EMBL" id="MFC5386250.1"/>
    </source>
</evidence>
<reference evidence="3" key="1">
    <citation type="journal article" date="2019" name="Int. J. Syst. Evol. Microbiol.">
        <title>The Global Catalogue of Microorganisms (GCM) 10K type strain sequencing project: providing services to taxonomists for standard genome sequencing and annotation.</title>
        <authorList>
            <consortium name="The Broad Institute Genomics Platform"/>
            <consortium name="The Broad Institute Genome Sequencing Center for Infectious Disease"/>
            <person name="Wu L."/>
            <person name="Ma J."/>
        </authorList>
    </citation>
    <scope>NUCLEOTIDE SEQUENCE [LARGE SCALE GENOMIC DNA]</scope>
    <source>
        <strain evidence="3">CGMCC 4.1415</strain>
    </source>
</reference>
<dbReference type="EMBL" id="JBHSLL010000025">
    <property type="protein sequence ID" value="MFC5386250.1"/>
    <property type="molecule type" value="Genomic_DNA"/>
</dbReference>
<name>A0ABW0GYC6_9HYPH</name>
<keyword evidence="3" id="KW-1185">Reference proteome</keyword>
<accession>A0ABW0GYC6</accession>
<dbReference type="RefSeq" id="WP_378229155.1">
    <property type="nucleotide sequence ID" value="NZ_JBHSLL010000025.1"/>
</dbReference>
<comment type="caution">
    <text evidence="2">The sequence shown here is derived from an EMBL/GenBank/DDBJ whole genome shotgun (WGS) entry which is preliminary data.</text>
</comment>
<evidence type="ECO:0000313" key="3">
    <source>
        <dbReference type="Proteomes" id="UP001596016"/>
    </source>
</evidence>